<dbReference type="SUPFAM" id="SSF47336">
    <property type="entry name" value="ACP-like"/>
    <property type="match status" value="1"/>
</dbReference>
<comment type="caution">
    <text evidence="7">The sequence shown here is derived from an EMBL/GenBank/DDBJ whole genome shotgun (WGS) entry which is preliminary data.</text>
</comment>
<evidence type="ECO:0000256" key="4">
    <source>
        <dbReference type="ARBA" id="ARBA00023316"/>
    </source>
</evidence>
<proteinExistence type="inferred from homology"/>
<keyword evidence="4 5" id="KW-0961">Cell wall biogenesis/degradation</keyword>
<dbReference type="NCBIfam" id="TIGR01688">
    <property type="entry name" value="dltC"/>
    <property type="match status" value="1"/>
</dbReference>
<keyword evidence="8" id="KW-1185">Reference proteome</keyword>
<name>A0ABR5AK46_9BACL</name>
<evidence type="ECO:0000256" key="3">
    <source>
        <dbReference type="ARBA" id="ARBA00022553"/>
    </source>
</evidence>
<accession>A0ABR5AK46</accession>
<dbReference type="InterPro" id="IPR009081">
    <property type="entry name" value="PP-bd_ACP"/>
</dbReference>
<evidence type="ECO:0000256" key="1">
    <source>
        <dbReference type="ARBA" id="ARBA00022450"/>
    </source>
</evidence>
<reference evidence="7 8" key="1">
    <citation type="submission" date="2014-12" db="EMBL/GenBank/DDBJ databases">
        <title>Draft genome sequence of Paenibacillus kamchatkensis strain B-2647.</title>
        <authorList>
            <person name="Karlyshev A.V."/>
            <person name="Kudryashova E.B."/>
        </authorList>
    </citation>
    <scope>NUCLEOTIDE SEQUENCE [LARGE SCALE GENOMIC DNA]</scope>
    <source>
        <strain evidence="7 8">VKM B-2647</strain>
    </source>
</reference>
<gene>
    <name evidence="5" type="primary">dltC</name>
    <name evidence="7" type="ORF">SD70_07850</name>
</gene>
<evidence type="ECO:0000313" key="8">
    <source>
        <dbReference type="Proteomes" id="UP000031967"/>
    </source>
</evidence>
<feature type="domain" description="Carrier" evidence="6">
    <location>
        <begin position="2"/>
        <end position="79"/>
    </location>
</feature>
<dbReference type="HAMAP" id="MF_00565">
    <property type="entry name" value="DltC"/>
    <property type="match status" value="1"/>
</dbReference>
<comment type="similarity">
    <text evidence="5">Belongs to the DltC family.</text>
</comment>
<dbReference type="Proteomes" id="UP000031967">
    <property type="component" value="Unassembled WGS sequence"/>
</dbReference>
<comment type="subcellular location">
    <subcellularLocation>
        <location evidence="5">Cytoplasm</location>
    </subcellularLocation>
</comment>
<dbReference type="PROSITE" id="PS50075">
    <property type="entry name" value="CARRIER"/>
    <property type="match status" value="1"/>
</dbReference>
<dbReference type="NCBIfam" id="NF003464">
    <property type="entry name" value="PRK05087.1"/>
    <property type="match status" value="1"/>
</dbReference>
<keyword evidence="1 5" id="KW-0596">Phosphopantetheine</keyword>
<keyword evidence="7" id="KW-0436">Ligase</keyword>
<evidence type="ECO:0000256" key="5">
    <source>
        <dbReference type="HAMAP-Rule" id="MF_00565"/>
    </source>
</evidence>
<dbReference type="InterPro" id="IPR036736">
    <property type="entry name" value="ACP-like_sf"/>
</dbReference>
<comment type="pathway">
    <text evidence="5">Cell wall biogenesis; lipoteichoic acid biosynthesis.</text>
</comment>
<dbReference type="Pfam" id="PF00550">
    <property type="entry name" value="PP-binding"/>
    <property type="match status" value="1"/>
</dbReference>
<dbReference type="GO" id="GO:0016874">
    <property type="term" value="F:ligase activity"/>
    <property type="evidence" value="ECO:0007669"/>
    <property type="project" value="UniProtKB-KW"/>
</dbReference>
<dbReference type="InterPro" id="IPR003230">
    <property type="entry name" value="DltC"/>
</dbReference>
<evidence type="ECO:0000259" key="6">
    <source>
        <dbReference type="PROSITE" id="PS50075"/>
    </source>
</evidence>
<evidence type="ECO:0000256" key="2">
    <source>
        <dbReference type="ARBA" id="ARBA00022490"/>
    </source>
</evidence>
<keyword evidence="3 5" id="KW-0597">Phosphoprotein</keyword>
<keyword evidence="2 5" id="KW-0963">Cytoplasm</keyword>
<comment type="function">
    <text evidence="5">Carrier protein involved in the D-alanylation of lipoteichoic acid (LTA). The loading of thioester-linked D-alanine onto DltC is catalyzed by D-alanine--D-alanyl carrier protein ligase DltA. The DltC-carried D-alanyl group is further transferred to cell membrane phosphatidylglycerol (PG) by forming an ester bond, probably catalyzed by DltD. D-alanylation of LTA plays an important role in modulating the properties of the cell wall in Gram-positive bacteria, influencing the net charge of the cell wall.</text>
</comment>
<feature type="modified residue" description="O-(pantetheine 4'-phosphoryl)serine" evidence="5">
    <location>
        <position position="37"/>
    </location>
</feature>
<dbReference type="Gene3D" id="1.10.1200.10">
    <property type="entry name" value="ACP-like"/>
    <property type="match status" value="1"/>
</dbReference>
<sequence length="79" mass="9034">MDPFREKALNIIADVCKTDEVIRNPDVPLFESGLLDSFGVVELLVLFESELQKKIPITDFDRETWNTPNRIVAELEGSR</sequence>
<organism evidence="7 8">
    <name type="scientific">Gordoniibacillus kamchatkensis</name>
    <dbReference type="NCBI Taxonomy" id="1590651"/>
    <lineage>
        <taxon>Bacteria</taxon>
        <taxon>Bacillati</taxon>
        <taxon>Bacillota</taxon>
        <taxon>Bacilli</taxon>
        <taxon>Bacillales</taxon>
        <taxon>Paenibacillaceae</taxon>
        <taxon>Gordoniibacillus</taxon>
    </lineage>
</organism>
<evidence type="ECO:0000313" key="7">
    <source>
        <dbReference type="EMBL" id="KIL41346.1"/>
    </source>
</evidence>
<dbReference type="EMBL" id="JXAK01000010">
    <property type="protein sequence ID" value="KIL41346.1"/>
    <property type="molecule type" value="Genomic_DNA"/>
</dbReference>
<comment type="PTM">
    <text evidence="5">4'-phosphopantetheine is transferred from CoA to a specific serine of apo-DCP.</text>
</comment>
<protein>
    <recommendedName>
        <fullName evidence="5">D-alanyl carrier protein</fullName>
        <shortName evidence="5">DCP</shortName>
    </recommendedName>
    <alternativeName>
        <fullName evidence="5">D-alanine--poly(phosphoribitol) ligase subunit 2</fullName>
    </alternativeName>
</protein>
<dbReference type="RefSeq" id="WP_041047052.1">
    <property type="nucleotide sequence ID" value="NZ_JXAK01000010.1"/>
</dbReference>